<proteinExistence type="predicted"/>
<sequence length="84" mass="9072">MGEQRWALPLHAHRPPVTDQYIIACTGLVSGHSGTPSDISPHFPLFPITIYLNSAVTVETSFKPTCLCPCRGGDEIVRRGPGSL</sequence>
<organism evidence="1 2">
    <name type="scientific">Mesocestoides corti</name>
    <name type="common">Flatworm</name>
    <dbReference type="NCBI Taxonomy" id="53468"/>
    <lineage>
        <taxon>Eukaryota</taxon>
        <taxon>Metazoa</taxon>
        <taxon>Spiralia</taxon>
        <taxon>Lophotrochozoa</taxon>
        <taxon>Platyhelminthes</taxon>
        <taxon>Cestoda</taxon>
        <taxon>Eucestoda</taxon>
        <taxon>Cyclophyllidea</taxon>
        <taxon>Mesocestoididae</taxon>
        <taxon>Mesocestoides</taxon>
    </lineage>
</organism>
<evidence type="ECO:0000313" key="3">
    <source>
        <dbReference type="WBParaSite" id="MCU_000136-RA"/>
    </source>
</evidence>
<gene>
    <name evidence="1" type="ORF">MCOS_LOCUS5209</name>
</gene>
<evidence type="ECO:0000313" key="1">
    <source>
        <dbReference type="EMBL" id="VDD79206.1"/>
    </source>
</evidence>
<accession>A0A0R3UE29</accession>
<dbReference type="AlphaFoldDB" id="A0A0R3UE29"/>
<name>A0A0R3UE29_MESCO</name>
<reference evidence="3" key="2">
    <citation type="submission" date="2019-11" db="UniProtKB">
        <authorList>
            <consortium name="WormBaseParasite"/>
        </authorList>
    </citation>
    <scope>IDENTIFICATION</scope>
</reference>
<dbReference type="WBParaSite" id="MCU_000136-RA">
    <property type="protein sequence ID" value="MCU_000136-RA"/>
    <property type="gene ID" value="MCU_000136"/>
</dbReference>
<protein>
    <submittedName>
        <fullName evidence="1 3">Uncharacterized protein</fullName>
    </submittedName>
</protein>
<reference evidence="1 2" key="1">
    <citation type="submission" date="2018-10" db="EMBL/GenBank/DDBJ databases">
        <authorList>
            <consortium name="Pathogen Informatics"/>
        </authorList>
    </citation>
    <scope>NUCLEOTIDE SEQUENCE [LARGE SCALE GENOMIC DNA]</scope>
</reference>
<dbReference type="EMBL" id="UXSR01005184">
    <property type="protein sequence ID" value="VDD79206.1"/>
    <property type="molecule type" value="Genomic_DNA"/>
</dbReference>
<dbReference type="Proteomes" id="UP000267029">
    <property type="component" value="Unassembled WGS sequence"/>
</dbReference>
<evidence type="ECO:0000313" key="2">
    <source>
        <dbReference type="Proteomes" id="UP000267029"/>
    </source>
</evidence>
<keyword evidence="2" id="KW-1185">Reference proteome</keyword>